<feature type="region of interest" description="Disordered" evidence="1">
    <location>
        <begin position="255"/>
        <end position="521"/>
    </location>
</feature>
<feature type="compositionally biased region" description="Pro residues" evidence="1">
    <location>
        <begin position="509"/>
        <end position="521"/>
    </location>
</feature>
<feature type="compositionally biased region" description="Basic and acidic residues" evidence="1">
    <location>
        <begin position="278"/>
        <end position="295"/>
    </location>
</feature>
<accession>A0AAE1A4Y3</accession>
<feature type="compositionally biased region" description="Low complexity" evidence="1">
    <location>
        <begin position="337"/>
        <end position="354"/>
    </location>
</feature>
<dbReference type="EMBL" id="JAWDGP010002692">
    <property type="protein sequence ID" value="KAK3780741.1"/>
    <property type="molecule type" value="Genomic_DNA"/>
</dbReference>
<keyword evidence="4" id="KW-1185">Reference proteome</keyword>
<evidence type="ECO:0000256" key="2">
    <source>
        <dbReference type="SAM" id="Phobius"/>
    </source>
</evidence>
<sequence>MAVTILVVSTWVECQNNPAFNDPDTNNAGNNLFFFDKNSDCNGLKRELYNSEATIRGSDISTIKLGPKTCEIILISQGQFEGTLLDIQVVSMNIQECGVSVSIYDGEGAQTRLMSYDCYSSQNQNKMRFRTSGNVATFIMERGNTESTEYDIEIRVRPIRGGTEPGWENNYNRDNPFAFDKFDQEAIVGMVGGFYGLVFLVCCAVVIYWYRTFNGLNKEWETHQLATLKTGSVFGTANQTTDPSQAWSLNLQPVHTHTQMSRKHGPPSEDWDSTGVYNEERYESRRLTTERDGVRPRYATTNFSYADREEDDPDHFEEKVITPRSRPINRRRETRSSRPPSYAEAVSDDASQQSSEEEYSSDASIGKKSLSSEEARSRSSRSTGSETPTQSESENSDSESSSRRRRYRRDRERGARARRLPPAVKTPKSRGKTRRDSSNASETESNSTRFSRQHQQQPLHQQPAPVPMGHMPYGAPGQFVPVMAAPFQMMPSYPPPQYPPETERQTASRPPPPLQVHPTEPPVYSYLVQRGYTPLDQLSAASHPSSQGSHRQEEPDTRLSSGVDYMRR</sequence>
<dbReference type="Proteomes" id="UP001283361">
    <property type="component" value="Unassembled WGS sequence"/>
</dbReference>
<gene>
    <name evidence="3" type="ORF">RRG08_050705</name>
</gene>
<feature type="transmembrane region" description="Helical" evidence="2">
    <location>
        <begin position="186"/>
        <end position="210"/>
    </location>
</feature>
<keyword evidence="2" id="KW-0472">Membrane</keyword>
<proteinExistence type="predicted"/>
<feature type="region of interest" description="Disordered" evidence="1">
    <location>
        <begin position="535"/>
        <end position="568"/>
    </location>
</feature>
<reference evidence="3" key="1">
    <citation type="journal article" date="2023" name="G3 (Bethesda)">
        <title>A reference genome for the long-term kleptoplast-retaining sea slug Elysia crispata morphotype clarki.</title>
        <authorList>
            <person name="Eastman K.E."/>
            <person name="Pendleton A.L."/>
            <person name="Shaikh M.A."/>
            <person name="Suttiyut T."/>
            <person name="Ogas R."/>
            <person name="Tomko P."/>
            <person name="Gavelis G."/>
            <person name="Widhalm J.R."/>
            <person name="Wisecaver J.H."/>
        </authorList>
    </citation>
    <scope>NUCLEOTIDE SEQUENCE</scope>
    <source>
        <strain evidence="3">ECLA1</strain>
    </source>
</reference>
<protein>
    <submittedName>
        <fullName evidence="3">Uncharacterized protein</fullName>
    </submittedName>
</protein>
<feature type="compositionally biased region" description="Low complexity" evidence="1">
    <location>
        <begin position="438"/>
        <end position="463"/>
    </location>
</feature>
<evidence type="ECO:0000256" key="1">
    <source>
        <dbReference type="SAM" id="MobiDB-lite"/>
    </source>
</evidence>
<evidence type="ECO:0000313" key="4">
    <source>
        <dbReference type="Proteomes" id="UP001283361"/>
    </source>
</evidence>
<feature type="compositionally biased region" description="Polar residues" evidence="1">
    <location>
        <begin position="539"/>
        <end position="549"/>
    </location>
</feature>
<keyword evidence="2" id="KW-0812">Transmembrane</keyword>
<name>A0AAE1A4Y3_9GAST</name>
<keyword evidence="2" id="KW-1133">Transmembrane helix</keyword>
<comment type="caution">
    <text evidence="3">The sequence shown here is derived from an EMBL/GenBank/DDBJ whole genome shotgun (WGS) entry which is preliminary data.</text>
</comment>
<organism evidence="3 4">
    <name type="scientific">Elysia crispata</name>
    <name type="common">lettuce slug</name>
    <dbReference type="NCBI Taxonomy" id="231223"/>
    <lineage>
        <taxon>Eukaryota</taxon>
        <taxon>Metazoa</taxon>
        <taxon>Spiralia</taxon>
        <taxon>Lophotrochozoa</taxon>
        <taxon>Mollusca</taxon>
        <taxon>Gastropoda</taxon>
        <taxon>Heterobranchia</taxon>
        <taxon>Euthyneura</taxon>
        <taxon>Panpulmonata</taxon>
        <taxon>Sacoglossa</taxon>
        <taxon>Placobranchoidea</taxon>
        <taxon>Plakobranchidae</taxon>
        <taxon>Elysia</taxon>
    </lineage>
</organism>
<feature type="compositionally biased region" description="Low complexity" evidence="1">
    <location>
        <begin position="380"/>
        <end position="393"/>
    </location>
</feature>
<dbReference type="AlphaFoldDB" id="A0AAE1A4Y3"/>
<evidence type="ECO:0000313" key="3">
    <source>
        <dbReference type="EMBL" id="KAK3780741.1"/>
    </source>
</evidence>